<dbReference type="CDD" id="cd00090">
    <property type="entry name" value="HTH_ARSR"/>
    <property type="match status" value="1"/>
</dbReference>
<dbReference type="PROSITE" id="PS50987">
    <property type="entry name" value="HTH_ARSR_2"/>
    <property type="match status" value="1"/>
</dbReference>
<evidence type="ECO:0000256" key="4">
    <source>
        <dbReference type="SAM" id="MobiDB-lite"/>
    </source>
</evidence>
<sequence>MATRLKEAPACGPGDSREEPDLRPVEGSEADEELATLAKAVGHPARVQILRLLARRDACVCGDIVDELPLAQSTVSQHLKVLKEAGLVRGEIDGPRVCYCLEPRALRRLKSLVGSL</sequence>
<keyword evidence="2" id="KW-0238">DNA-binding</keyword>
<dbReference type="SMART" id="SM00418">
    <property type="entry name" value="HTH_ARSR"/>
    <property type="match status" value="1"/>
</dbReference>
<evidence type="ECO:0000313" key="6">
    <source>
        <dbReference type="EMBL" id="BDG08561.1"/>
    </source>
</evidence>
<protein>
    <submittedName>
        <fullName evidence="6">Transcriptional regulator</fullName>
    </submittedName>
</protein>
<dbReference type="Proteomes" id="UP001162734">
    <property type="component" value="Chromosome"/>
</dbReference>
<dbReference type="InterPro" id="IPR001845">
    <property type="entry name" value="HTH_ArsR_DNA-bd_dom"/>
</dbReference>
<feature type="compositionally biased region" description="Basic and acidic residues" evidence="4">
    <location>
        <begin position="15"/>
        <end position="26"/>
    </location>
</feature>
<name>A0ABM7X9N3_9BACT</name>
<dbReference type="NCBIfam" id="NF033788">
    <property type="entry name" value="HTH_metalloreg"/>
    <property type="match status" value="1"/>
</dbReference>
<evidence type="ECO:0000256" key="1">
    <source>
        <dbReference type="ARBA" id="ARBA00023015"/>
    </source>
</evidence>
<dbReference type="RefSeq" id="WP_248345735.1">
    <property type="nucleotide sequence ID" value="NZ_AP025592.1"/>
</dbReference>
<feature type="region of interest" description="Disordered" evidence="4">
    <location>
        <begin position="1"/>
        <end position="29"/>
    </location>
</feature>
<dbReference type="InterPro" id="IPR051081">
    <property type="entry name" value="HTH_MetalResp_TranReg"/>
</dbReference>
<dbReference type="PANTHER" id="PTHR33154">
    <property type="entry name" value="TRANSCRIPTIONAL REGULATOR, ARSR FAMILY"/>
    <property type="match status" value="1"/>
</dbReference>
<reference evidence="7" key="1">
    <citation type="journal article" date="2022" name="Int. J. Syst. Evol. Microbiol.">
        <title>Anaeromyxobacter oryzae sp. nov., Anaeromyxobacter diazotrophicus sp. nov. and Anaeromyxobacter paludicola sp. nov., isolated from paddy soils.</title>
        <authorList>
            <person name="Itoh H."/>
            <person name="Xu Z."/>
            <person name="Mise K."/>
            <person name="Masuda Y."/>
            <person name="Ushijima N."/>
            <person name="Hayakawa C."/>
            <person name="Shiratori Y."/>
            <person name="Senoo K."/>
        </authorList>
    </citation>
    <scope>NUCLEOTIDE SEQUENCE [LARGE SCALE GENOMIC DNA]</scope>
    <source>
        <strain evidence="7">Red630</strain>
    </source>
</reference>
<dbReference type="InterPro" id="IPR036388">
    <property type="entry name" value="WH-like_DNA-bd_sf"/>
</dbReference>
<evidence type="ECO:0000256" key="3">
    <source>
        <dbReference type="ARBA" id="ARBA00023163"/>
    </source>
</evidence>
<dbReference type="SUPFAM" id="SSF46785">
    <property type="entry name" value="Winged helix' DNA-binding domain"/>
    <property type="match status" value="1"/>
</dbReference>
<dbReference type="PRINTS" id="PR00778">
    <property type="entry name" value="HTHARSR"/>
</dbReference>
<dbReference type="InterPro" id="IPR036390">
    <property type="entry name" value="WH_DNA-bd_sf"/>
</dbReference>
<proteinExistence type="predicted"/>
<organism evidence="6 7">
    <name type="scientific">Anaeromyxobacter paludicola</name>
    <dbReference type="NCBI Taxonomy" id="2918171"/>
    <lineage>
        <taxon>Bacteria</taxon>
        <taxon>Pseudomonadati</taxon>
        <taxon>Myxococcota</taxon>
        <taxon>Myxococcia</taxon>
        <taxon>Myxococcales</taxon>
        <taxon>Cystobacterineae</taxon>
        <taxon>Anaeromyxobacteraceae</taxon>
        <taxon>Anaeromyxobacter</taxon>
    </lineage>
</organism>
<gene>
    <name evidence="6" type="ORF">AMPC_16740</name>
</gene>
<evidence type="ECO:0000256" key="2">
    <source>
        <dbReference type="ARBA" id="ARBA00023125"/>
    </source>
</evidence>
<evidence type="ECO:0000259" key="5">
    <source>
        <dbReference type="PROSITE" id="PS50987"/>
    </source>
</evidence>
<dbReference type="EMBL" id="AP025592">
    <property type="protein sequence ID" value="BDG08561.1"/>
    <property type="molecule type" value="Genomic_DNA"/>
</dbReference>
<feature type="domain" description="HTH arsR-type" evidence="5">
    <location>
        <begin position="26"/>
        <end position="116"/>
    </location>
</feature>
<keyword evidence="7" id="KW-1185">Reference proteome</keyword>
<evidence type="ECO:0000313" key="7">
    <source>
        <dbReference type="Proteomes" id="UP001162734"/>
    </source>
</evidence>
<dbReference type="PANTHER" id="PTHR33154:SF15">
    <property type="entry name" value="REGULATORY PROTEIN ARSR"/>
    <property type="match status" value="1"/>
</dbReference>
<keyword evidence="3" id="KW-0804">Transcription</keyword>
<keyword evidence="1" id="KW-0805">Transcription regulation</keyword>
<dbReference type="Pfam" id="PF01022">
    <property type="entry name" value="HTH_5"/>
    <property type="match status" value="1"/>
</dbReference>
<accession>A0ABM7X9N3</accession>
<dbReference type="Gene3D" id="1.10.10.10">
    <property type="entry name" value="Winged helix-like DNA-binding domain superfamily/Winged helix DNA-binding domain"/>
    <property type="match status" value="1"/>
</dbReference>
<dbReference type="InterPro" id="IPR011991">
    <property type="entry name" value="ArsR-like_HTH"/>
</dbReference>